<accession>A0A4P6P1V9</accession>
<keyword evidence="5" id="KW-0653">Protein transport</keyword>
<comment type="subcellular location">
    <subcellularLocation>
        <location evidence="1">Cell membrane</location>
        <topology evidence="1">Multi-pass membrane protein</topology>
    </subcellularLocation>
</comment>
<evidence type="ECO:0000313" key="10">
    <source>
        <dbReference type="EMBL" id="QBG35161.1"/>
    </source>
</evidence>
<dbReference type="InterPro" id="IPR005279">
    <property type="entry name" value="Dipep/tripep_permease"/>
</dbReference>
<feature type="domain" description="Major facilitator superfamily (MFS) profile" evidence="9">
    <location>
        <begin position="18"/>
        <end position="445"/>
    </location>
</feature>
<dbReference type="Pfam" id="PF00854">
    <property type="entry name" value="PTR2"/>
    <property type="match status" value="2"/>
</dbReference>
<dbReference type="InterPro" id="IPR020846">
    <property type="entry name" value="MFS_dom"/>
</dbReference>
<feature type="transmembrane region" description="Helical" evidence="8">
    <location>
        <begin position="57"/>
        <end position="78"/>
    </location>
</feature>
<evidence type="ECO:0000256" key="6">
    <source>
        <dbReference type="ARBA" id="ARBA00022989"/>
    </source>
</evidence>
<evidence type="ECO:0000259" key="9">
    <source>
        <dbReference type="PROSITE" id="PS50850"/>
    </source>
</evidence>
<evidence type="ECO:0000256" key="3">
    <source>
        <dbReference type="ARBA" id="ARBA00022475"/>
    </source>
</evidence>
<feature type="transmembrane region" description="Helical" evidence="8">
    <location>
        <begin position="384"/>
        <end position="409"/>
    </location>
</feature>
<dbReference type="GO" id="GO:1904680">
    <property type="term" value="F:peptide transmembrane transporter activity"/>
    <property type="evidence" value="ECO:0007669"/>
    <property type="project" value="InterPro"/>
</dbReference>
<evidence type="ECO:0000256" key="5">
    <source>
        <dbReference type="ARBA" id="ARBA00022856"/>
    </source>
</evidence>
<keyword evidence="3" id="KW-1003">Cell membrane</keyword>
<feature type="transmembrane region" description="Helical" evidence="8">
    <location>
        <begin position="350"/>
        <end position="372"/>
    </location>
</feature>
<dbReference type="AlphaFoldDB" id="A0A4P6P1V9"/>
<proteinExistence type="predicted"/>
<dbReference type="OrthoDB" id="9772725at2"/>
<organism evidence="10 11">
    <name type="scientific">Litorilituus sediminis</name>
    <dbReference type="NCBI Taxonomy" id="718192"/>
    <lineage>
        <taxon>Bacteria</taxon>
        <taxon>Pseudomonadati</taxon>
        <taxon>Pseudomonadota</taxon>
        <taxon>Gammaproteobacteria</taxon>
        <taxon>Alteromonadales</taxon>
        <taxon>Colwelliaceae</taxon>
        <taxon>Litorilituus</taxon>
    </lineage>
</organism>
<evidence type="ECO:0000256" key="7">
    <source>
        <dbReference type="ARBA" id="ARBA00023136"/>
    </source>
</evidence>
<dbReference type="Gene3D" id="1.20.1250.20">
    <property type="entry name" value="MFS general substrate transporter like domains"/>
    <property type="match status" value="2"/>
</dbReference>
<dbReference type="InterPro" id="IPR050171">
    <property type="entry name" value="MFS_Transporters"/>
</dbReference>
<feature type="transmembrane region" description="Helical" evidence="8">
    <location>
        <begin position="318"/>
        <end position="338"/>
    </location>
</feature>
<evidence type="ECO:0000256" key="1">
    <source>
        <dbReference type="ARBA" id="ARBA00004651"/>
    </source>
</evidence>
<dbReference type="RefSeq" id="WP_130600069.1">
    <property type="nucleotide sequence ID" value="NZ_CP034759.1"/>
</dbReference>
<sequence length="481" mass="52361">MNKPNVGTFLGHPKGLFLLFGTEMWERFSYYGMRAILVLYLVDLVEHGGLGFSRADALSLYGTFTMLVYLTPLIGGWLADNHLGQRRSIIIGGVLMALGQFALGTPHHFVEGFEIEMFYIGLGLLVCGNGLFKPNISTMVGDLYNEGDHRRDGAFTIFYMGINLGAAFAPLVVGTIAEKAEWQYGFVAAGVGMVISVIMQLTFGKKYLGNIGIVPAAKLAQQSSESNKKEPLTAEERDRIKVIFIMGVFTIIFWAGFEQAGGLMNLFANEYTDRMIGAFEVPASWFQSVNAIFIVIFAPIIASIWVKMGDNEPTSPVKFALALVLLAIGFFFMIGATLQQGGDASVKTSMIWLIMAYLFHTLGELCLSPIGLSMVTKLAPLRLASLLMGIWFFFTALANKVAAFVGSFIGEGNEAANNALAIFSGIAITAIVSGIIMYMISGKLVDWMHGAEGQHTDSVEEKLEEELEVTAAHEGVSKQHS</sequence>
<reference evidence="10 11" key="1">
    <citation type="submission" date="2018-12" db="EMBL/GenBank/DDBJ databases">
        <title>Complete genome of Litorilituus sediminis.</title>
        <authorList>
            <person name="Liu A."/>
            <person name="Rong J."/>
        </authorList>
    </citation>
    <scope>NUCLEOTIDE SEQUENCE [LARGE SCALE GENOMIC DNA]</scope>
    <source>
        <strain evidence="10 11">JCM 17549</strain>
    </source>
</reference>
<dbReference type="PANTHER" id="PTHR23517:SF15">
    <property type="entry name" value="PROTON-DEPENDENT OLIGOPEPTIDE FAMILY TRANSPORT PROTEIN"/>
    <property type="match status" value="1"/>
</dbReference>
<dbReference type="EMBL" id="CP034759">
    <property type="protein sequence ID" value="QBG35161.1"/>
    <property type="molecule type" value="Genomic_DNA"/>
</dbReference>
<keyword evidence="7 8" id="KW-0472">Membrane</keyword>
<dbReference type="Proteomes" id="UP000290244">
    <property type="component" value="Chromosome"/>
</dbReference>
<feature type="transmembrane region" description="Helical" evidence="8">
    <location>
        <begin position="240"/>
        <end position="257"/>
    </location>
</feature>
<keyword evidence="4 8" id="KW-0812">Transmembrane</keyword>
<dbReference type="GO" id="GO:0015833">
    <property type="term" value="P:peptide transport"/>
    <property type="evidence" value="ECO:0007669"/>
    <property type="project" value="UniProtKB-KW"/>
</dbReference>
<dbReference type="GO" id="GO:0005886">
    <property type="term" value="C:plasma membrane"/>
    <property type="evidence" value="ECO:0007669"/>
    <property type="project" value="UniProtKB-SubCell"/>
</dbReference>
<dbReference type="NCBIfam" id="TIGR00924">
    <property type="entry name" value="yjdL_sub1_fam"/>
    <property type="match status" value="2"/>
</dbReference>
<keyword evidence="6 8" id="KW-1133">Transmembrane helix</keyword>
<feature type="transmembrane region" description="Helical" evidence="8">
    <location>
        <begin position="90"/>
        <end position="109"/>
    </location>
</feature>
<evidence type="ECO:0000313" key="11">
    <source>
        <dbReference type="Proteomes" id="UP000290244"/>
    </source>
</evidence>
<protein>
    <submittedName>
        <fullName evidence="10">MFS transporter</fullName>
    </submittedName>
</protein>
<feature type="transmembrane region" description="Helical" evidence="8">
    <location>
        <begin position="182"/>
        <end position="203"/>
    </location>
</feature>
<feature type="transmembrane region" description="Helical" evidence="8">
    <location>
        <begin position="153"/>
        <end position="176"/>
    </location>
</feature>
<evidence type="ECO:0000256" key="4">
    <source>
        <dbReference type="ARBA" id="ARBA00022692"/>
    </source>
</evidence>
<dbReference type="InterPro" id="IPR036259">
    <property type="entry name" value="MFS_trans_sf"/>
</dbReference>
<dbReference type="PANTHER" id="PTHR23517">
    <property type="entry name" value="RESISTANCE PROTEIN MDTM, PUTATIVE-RELATED-RELATED"/>
    <property type="match status" value="1"/>
</dbReference>
<name>A0A4P6P1V9_9GAMM</name>
<feature type="transmembrane region" description="Helical" evidence="8">
    <location>
        <begin position="285"/>
        <end position="306"/>
    </location>
</feature>
<gene>
    <name evidence="10" type="ORF">EMK97_05225</name>
</gene>
<dbReference type="CDD" id="cd17346">
    <property type="entry name" value="MFS_DtpA_like"/>
    <property type="match status" value="1"/>
</dbReference>
<dbReference type="PROSITE" id="PS50850">
    <property type="entry name" value="MFS"/>
    <property type="match status" value="1"/>
</dbReference>
<keyword evidence="2" id="KW-0813">Transport</keyword>
<evidence type="ECO:0000256" key="8">
    <source>
        <dbReference type="SAM" id="Phobius"/>
    </source>
</evidence>
<keyword evidence="11" id="KW-1185">Reference proteome</keyword>
<evidence type="ECO:0000256" key="2">
    <source>
        <dbReference type="ARBA" id="ARBA00022448"/>
    </source>
</evidence>
<feature type="transmembrane region" description="Helical" evidence="8">
    <location>
        <begin position="421"/>
        <end position="440"/>
    </location>
</feature>
<feature type="transmembrane region" description="Helical" evidence="8">
    <location>
        <begin position="115"/>
        <end position="132"/>
    </location>
</feature>
<dbReference type="InterPro" id="IPR000109">
    <property type="entry name" value="POT_fam"/>
</dbReference>
<dbReference type="SUPFAM" id="SSF103473">
    <property type="entry name" value="MFS general substrate transporter"/>
    <property type="match status" value="1"/>
</dbReference>
<keyword evidence="5" id="KW-0571">Peptide transport</keyword>
<dbReference type="KEGG" id="lsd:EMK97_05225"/>